<evidence type="ECO:0000256" key="7">
    <source>
        <dbReference type="SAM" id="MobiDB-lite"/>
    </source>
</evidence>
<dbReference type="InterPro" id="IPR036860">
    <property type="entry name" value="SH2_dom_sf"/>
</dbReference>
<dbReference type="InterPro" id="IPR013083">
    <property type="entry name" value="Znf_RING/FYVE/PHD"/>
</dbReference>
<dbReference type="InterPro" id="IPR024159">
    <property type="entry name" value="Cbl_PTB"/>
</dbReference>
<dbReference type="PROSITE" id="PS00518">
    <property type="entry name" value="ZF_RING_1"/>
    <property type="match status" value="1"/>
</dbReference>
<dbReference type="GO" id="GO:0016567">
    <property type="term" value="P:protein ubiquitination"/>
    <property type="evidence" value="ECO:0007669"/>
    <property type="project" value="UniProtKB-UniPathway"/>
</dbReference>
<dbReference type="CDD" id="cd09920">
    <property type="entry name" value="SH2_Cbl-b_TKB"/>
    <property type="match status" value="1"/>
</dbReference>
<dbReference type="PANTHER" id="PTHR23007:SF11">
    <property type="entry name" value="E3 UBIQUITIN-PROTEIN LIGASE CBL"/>
    <property type="match status" value="1"/>
</dbReference>
<feature type="domain" description="Cbl-PTB" evidence="9">
    <location>
        <begin position="44"/>
        <end position="345"/>
    </location>
</feature>
<dbReference type="PROSITE" id="PS51506">
    <property type="entry name" value="CBL_PTB"/>
    <property type="match status" value="1"/>
</dbReference>
<dbReference type="InterPro" id="IPR024162">
    <property type="entry name" value="Adaptor_Cbl"/>
</dbReference>
<evidence type="ECO:0000256" key="3">
    <source>
        <dbReference type="ARBA" id="ARBA00022833"/>
    </source>
</evidence>
<dbReference type="InterPro" id="IPR001841">
    <property type="entry name" value="Znf_RING"/>
</dbReference>
<feature type="domain" description="RING-type" evidence="8">
    <location>
        <begin position="376"/>
        <end position="417"/>
    </location>
</feature>
<name>A0A7E4VMB4_PANRE</name>
<keyword evidence="2 5" id="KW-0863">Zinc-finger</keyword>
<sequence>MSNIATSFMRRLHGLLDGTASNGTVAAVMDWMSPEGSVTVSTVPITSNAEDRKLLERTYKQMELVLRSCQQPKLNLKNSPPFIVDILPRMSQLISQIIATDSDALQKIEYLQVFIHNLLTKCKETQKLFRSAEIYVEDSSARGSLSVQSLVFSHMLYELRAFFPDNKFIGNRYRITKKEAASFWKDHFGDRALVPWEEFREEFGRVHKLKVGSQTHALLQTIDLTKNNYISAFEFDVFTRLFHPWATIIQNWECLVILHPAYCSFITYEEVKRKLQRFTRKPGSYVFRLSCTRLGQWAIGYVAKDNGIYQTIPSNKTLVQSLVDGHRDGFYIYPMGKDKNLDISYMLDTTKTEDRLKVTSEQYQIYCEMGSTFEICKICDERDKDVKLEPCGHLLCKPCLTSWQDSADSAVLCPFCRCEIKGNERIVIETYHPAKQAESATPPEMPDVETMPTSSRTSVELPEVENRPTPPVSLPPVPPKRKPPPHPPALIPSQKANNQQPIDEICAELSTIDFSIQNQ</sequence>
<dbReference type="GO" id="GO:0001784">
    <property type="term" value="F:phosphotyrosine residue binding"/>
    <property type="evidence" value="ECO:0007669"/>
    <property type="project" value="UniProtKB-UniRule"/>
</dbReference>
<feature type="region of interest" description="Disordered" evidence="7">
    <location>
        <begin position="433"/>
        <end position="504"/>
    </location>
</feature>
<dbReference type="Gene3D" id="3.30.40.10">
    <property type="entry name" value="Zinc/RING finger domain, C3HC4 (zinc finger)"/>
    <property type="match status" value="1"/>
</dbReference>
<keyword evidence="6" id="KW-0833">Ubl conjugation pathway</keyword>
<reference evidence="10" key="1">
    <citation type="journal article" date="2013" name="Genetics">
        <title>The draft genome and transcriptome of Panagrellus redivivus are shaped by the harsh demands of a free-living lifestyle.</title>
        <authorList>
            <person name="Srinivasan J."/>
            <person name="Dillman A.R."/>
            <person name="Macchietto M.G."/>
            <person name="Heikkinen L."/>
            <person name="Lakso M."/>
            <person name="Fracchia K.M."/>
            <person name="Antoshechkin I."/>
            <person name="Mortazavi A."/>
            <person name="Wong G."/>
            <person name="Sternberg P.W."/>
        </authorList>
    </citation>
    <scope>NUCLEOTIDE SEQUENCE [LARGE SCALE GENOMIC DNA]</scope>
    <source>
        <strain evidence="10">MT8872</strain>
    </source>
</reference>
<reference evidence="11" key="2">
    <citation type="submission" date="2020-10" db="UniProtKB">
        <authorList>
            <consortium name="WormBaseParasite"/>
        </authorList>
    </citation>
    <scope>IDENTIFICATION</scope>
</reference>
<dbReference type="Gene3D" id="1.10.238.10">
    <property type="entry name" value="EF-hand"/>
    <property type="match status" value="1"/>
</dbReference>
<dbReference type="Gene3D" id="3.30.505.10">
    <property type="entry name" value="SH2 domain"/>
    <property type="match status" value="1"/>
</dbReference>
<dbReference type="SUPFAM" id="SSF57850">
    <property type="entry name" value="RING/U-box"/>
    <property type="match status" value="1"/>
</dbReference>
<evidence type="ECO:0000256" key="5">
    <source>
        <dbReference type="PROSITE-ProRule" id="PRU00175"/>
    </source>
</evidence>
<dbReference type="GO" id="GO:0023051">
    <property type="term" value="P:regulation of signaling"/>
    <property type="evidence" value="ECO:0007669"/>
    <property type="project" value="InterPro"/>
</dbReference>
<evidence type="ECO:0000256" key="1">
    <source>
        <dbReference type="ARBA" id="ARBA00022723"/>
    </source>
</evidence>
<dbReference type="Pfam" id="PF02262">
    <property type="entry name" value="Cbl_N"/>
    <property type="match status" value="1"/>
</dbReference>
<keyword evidence="10" id="KW-1185">Reference proteome</keyword>
<dbReference type="SUPFAM" id="SSF47473">
    <property type="entry name" value="EF-hand"/>
    <property type="match status" value="1"/>
</dbReference>
<dbReference type="UniPathway" id="UPA00143"/>
<evidence type="ECO:0000256" key="2">
    <source>
        <dbReference type="ARBA" id="ARBA00022771"/>
    </source>
</evidence>
<dbReference type="SUPFAM" id="SSF55550">
    <property type="entry name" value="SH2 domain"/>
    <property type="match status" value="1"/>
</dbReference>
<dbReference type="InterPro" id="IPR011992">
    <property type="entry name" value="EF-hand-dom_pair"/>
</dbReference>
<comment type="catalytic activity">
    <reaction evidence="6">
        <text>S-ubiquitinyl-[E2 ubiquitin-conjugating enzyme]-L-cysteine + [acceptor protein]-L-lysine = [E2 ubiquitin-conjugating enzyme]-L-cysteine + N(6)-ubiquitinyl-[acceptor protein]-L-lysine.</text>
        <dbReference type="EC" id="2.3.2.27"/>
    </reaction>
</comment>
<keyword evidence="4 6" id="KW-0106">Calcium</keyword>
<dbReference type="Gene3D" id="1.20.930.20">
    <property type="entry name" value="Adaptor protein Cbl, N-terminal domain"/>
    <property type="match status" value="1"/>
</dbReference>
<proteinExistence type="predicted"/>
<dbReference type="Pfam" id="PF02761">
    <property type="entry name" value="Cbl_N2"/>
    <property type="match status" value="1"/>
</dbReference>
<keyword evidence="1 6" id="KW-0479">Metal-binding</keyword>
<protein>
    <recommendedName>
        <fullName evidence="6">E3 ubiquitin-protein ligase CBL</fullName>
        <ecNumber evidence="6">2.3.2.27</ecNumber>
    </recommendedName>
</protein>
<dbReference type="FunFam" id="3.30.40.10:FF:000015">
    <property type="entry name" value="E3 ubiquitin-protein ligase CBL"/>
    <property type="match status" value="1"/>
</dbReference>
<dbReference type="WBParaSite" id="Pan_g22527.t1">
    <property type="protein sequence ID" value="Pan_g22527.t1"/>
    <property type="gene ID" value="Pan_g22527"/>
</dbReference>
<dbReference type="GO" id="GO:0061630">
    <property type="term" value="F:ubiquitin protein ligase activity"/>
    <property type="evidence" value="ECO:0007669"/>
    <property type="project" value="UniProtKB-EC"/>
</dbReference>
<dbReference type="GO" id="GO:0005509">
    <property type="term" value="F:calcium ion binding"/>
    <property type="evidence" value="ECO:0007669"/>
    <property type="project" value="UniProtKB-UniRule"/>
</dbReference>
<evidence type="ECO:0000313" key="10">
    <source>
        <dbReference type="Proteomes" id="UP000492821"/>
    </source>
</evidence>
<dbReference type="InterPro" id="IPR003153">
    <property type="entry name" value="Adaptor_Cbl_N_hlx"/>
</dbReference>
<evidence type="ECO:0000259" key="9">
    <source>
        <dbReference type="PROSITE" id="PS51506"/>
    </source>
</evidence>
<dbReference type="Proteomes" id="UP000492821">
    <property type="component" value="Unassembled WGS sequence"/>
</dbReference>
<dbReference type="GO" id="GO:0007166">
    <property type="term" value="P:cell surface receptor signaling pathway"/>
    <property type="evidence" value="ECO:0007669"/>
    <property type="project" value="InterPro"/>
</dbReference>
<evidence type="ECO:0000313" key="11">
    <source>
        <dbReference type="WBParaSite" id="Pan_g22527.t1"/>
    </source>
</evidence>
<dbReference type="GO" id="GO:0030971">
    <property type="term" value="F:receptor tyrosine kinase binding"/>
    <property type="evidence" value="ECO:0007669"/>
    <property type="project" value="TreeGrafter"/>
</dbReference>
<dbReference type="AlphaFoldDB" id="A0A7E4VMB4"/>
<comment type="pathway">
    <text evidence="6">Protein modification; protein ubiquitination.</text>
</comment>
<evidence type="ECO:0000259" key="8">
    <source>
        <dbReference type="PROSITE" id="PS50089"/>
    </source>
</evidence>
<feature type="compositionally biased region" description="Pro residues" evidence="7">
    <location>
        <begin position="468"/>
        <end position="478"/>
    </location>
</feature>
<dbReference type="GO" id="GO:0017124">
    <property type="term" value="F:SH3 domain binding"/>
    <property type="evidence" value="ECO:0007669"/>
    <property type="project" value="TreeGrafter"/>
</dbReference>
<dbReference type="SUPFAM" id="SSF47668">
    <property type="entry name" value="N-terminal domain of cbl (N-cbl)"/>
    <property type="match status" value="1"/>
</dbReference>
<dbReference type="PROSITE" id="PS50089">
    <property type="entry name" value="ZF_RING_2"/>
    <property type="match status" value="1"/>
</dbReference>
<dbReference type="GO" id="GO:0008270">
    <property type="term" value="F:zinc ion binding"/>
    <property type="evidence" value="ECO:0007669"/>
    <property type="project" value="UniProtKB-KW"/>
</dbReference>
<dbReference type="InterPro" id="IPR014741">
    <property type="entry name" value="Adaptor_Cbl_EF_hand-like"/>
</dbReference>
<dbReference type="Pfam" id="PF02762">
    <property type="entry name" value="Cbl_N3"/>
    <property type="match status" value="1"/>
</dbReference>
<dbReference type="InterPro" id="IPR036537">
    <property type="entry name" value="Adaptor_Cbl_N_dom_sf"/>
</dbReference>
<dbReference type="InterPro" id="IPR014742">
    <property type="entry name" value="Adaptor_Cbl_SH2-like"/>
</dbReference>
<comment type="domain">
    <text evidence="6">The N-terminus is composed of the phosphotyrosine binding (PTB) domain, a short linker region and the RING-type zinc finger. The PTB domain, which is also called TKB (tyrosine kinase binding) domain, is composed of three different subdomains: a four-helix bundle (4H), a calcium-binding EF hand and a divergent SH2 domain.</text>
</comment>
<dbReference type="SMART" id="SM00184">
    <property type="entry name" value="RING"/>
    <property type="match status" value="1"/>
</dbReference>
<accession>A0A7E4VMB4</accession>
<keyword evidence="6" id="KW-0808">Transferase</keyword>
<dbReference type="GO" id="GO:0045121">
    <property type="term" value="C:membrane raft"/>
    <property type="evidence" value="ECO:0007669"/>
    <property type="project" value="TreeGrafter"/>
</dbReference>
<dbReference type="Pfam" id="PF13920">
    <property type="entry name" value="zf-C3HC4_3"/>
    <property type="match status" value="1"/>
</dbReference>
<dbReference type="GO" id="GO:0005886">
    <property type="term" value="C:plasma membrane"/>
    <property type="evidence" value="ECO:0007669"/>
    <property type="project" value="TreeGrafter"/>
</dbReference>
<evidence type="ECO:0000256" key="4">
    <source>
        <dbReference type="ARBA" id="ARBA00022837"/>
    </source>
</evidence>
<dbReference type="EC" id="2.3.2.27" evidence="6"/>
<dbReference type="InterPro" id="IPR017907">
    <property type="entry name" value="Znf_RING_CS"/>
</dbReference>
<organism evidence="10 11">
    <name type="scientific">Panagrellus redivivus</name>
    <name type="common">Microworm</name>
    <dbReference type="NCBI Taxonomy" id="6233"/>
    <lineage>
        <taxon>Eukaryota</taxon>
        <taxon>Metazoa</taxon>
        <taxon>Ecdysozoa</taxon>
        <taxon>Nematoda</taxon>
        <taxon>Chromadorea</taxon>
        <taxon>Rhabditida</taxon>
        <taxon>Tylenchina</taxon>
        <taxon>Panagrolaimomorpha</taxon>
        <taxon>Panagrolaimoidea</taxon>
        <taxon>Panagrolaimidae</taxon>
        <taxon>Panagrellus</taxon>
    </lineage>
</organism>
<evidence type="ECO:0000256" key="6">
    <source>
        <dbReference type="RuleBase" id="RU367001"/>
    </source>
</evidence>
<comment type="function">
    <text evidence="6">E3 ubiquitin-protein ligase which accepts ubiquitin from specific E2 ubiquitin-conjugating enzymes, and transfers it to substrates, generally promoting their degradation by the proteasome.</text>
</comment>
<dbReference type="PANTHER" id="PTHR23007">
    <property type="entry name" value="CBL"/>
    <property type="match status" value="1"/>
</dbReference>
<keyword evidence="3 6" id="KW-0862">Zinc</keyword>